<evidence type="ECO:0000313" key="1">
    <source>
        <dbReference type="EMBL" id="WAJ27743.1"/>
    </source>
</evidence>
<dbReference type="Proteomes" id="UP001163223">
    <property type="component" value="Chromosome"/>
</dbReference>
<accession>A0ACD4NLT8</accession>
<evidence type="ECO:0000313" key="2">
    <source>
        <dbReference type="Proteomes" id="UP001163223"/>
    </source>
</evidence>
<keyword evidence="2" id="KW-1185">Reference proteome</keyword>
<organism evidence="1 2">
    <name type="scientific">Antarcticirhabdus aurantiaca</name>
    <dbReference type="NCBI Taxonomy" id="2606717"/>
    <lineage>
        <taxon>Bacteria</taxon>
        <taxon>Pseudomonadati</taxon>
        <taxon>Pseudomonadota</taxon>
        <taxon>Alphaproteobacteria</taxon>
        <taxon>Hyphomicrobiales</taxon>
        <taxon>Aurantimonadaceae</taxon>
        <taxon>Antarcticirhabdus</taxon>
    </lineage>
</organism>
<name>A0ACD4NLT8_9HYPH</name>
<proteinExistence type="predicted"/>
<reference evidence="1" key="1">
    <citation type="submission" date="2022-11" db="EMBL/GenBank/DDBJ databases">
        <title>beta-Carotene-producing bacterium, Jeongeuplla avenae sp. nov., alleviates the salt stress of Arabidopsis seedlings.</title>
        <authorList>
            <person name="Jiang L."/>
            <person name="Lee J."/>
        </authorList>
    </citation>
    <scope>NUCLEOTIDE SEQUENCE</scope>
    <source>
        <strain evidence="1">DY_R2A_6</strain>
    </source>
</reference>
<gene>
    <name evidence="1" type="ORF">OXU80_23335</name>
</gene>
<sequence>MSQAQPEPASVIRVTDREGKRHELEAVEGWRVMEILRDYRVGIEGICGGGLDCASCHVVVAKEWADRLHPPREDELDKLDELPVIEPTSRLSCQILWTDDLDGLELTIPDEV</sequence>
<protein>
    <submittedName>
        <fullName evidence="1">2Fe-2S iron-sulfur cluster-binding protein</fullName>
    </submittedName>
</protein>
<dbReference type="EMBL" id="CP113520">
    <property type="protein sequence ID" value="WAJ27743.1"/>
    <property type="molecule type" value="Genomic_DNA"/>
</dbReference>